<protein>
    <submittedName>
        <fullName evidence="2">Acyclic terpene utilization AtuA family protein</fullName>
    </submittedName>
</protein>
<evidence type="ECO:0000313" key="2">
    <source>
        <dbReference type="EMBL" id="MYM79394.1"/>
    </source>
</evidence>
<dbReference type="Pfam" id="PF07287">
    <property type="entry name" value="AtuA"/>
    <property type="match status" value="1"/>
</dbReference>
<proteinExistence type="predicted"/>
<feature type="domain" description="Acyclic terpene utilisation N-terminal" evidence="1">
    <location>
        <begin position="7"/>
        <end position="447"/>
    </location>
</feature>
<reference evidence="2 3" key="1">
    <citation type="journal article" date="2017" name="Ann. Clin. Microbiol. Antimicrob.">
        <title>New eight genes identified at the clinical multidrug-resistant Acinetobacter baumannii DMS06669 strain in a Vietnam hospital.</title>
        <authorList>
            <person name="Si-Tuan N."/>
            <person name="Ngoc H.M."/>
            <person name="Hang P.T.T."/>
            <person name="Nguyen C."/>
            <person name="Van P.H."/>
            <person name="Huong N.T."/>
        </authorList>
    </citation>
    <scope>NUCLEOTIDE SEQUENCE [LARGE SCALE GENOMIC DNA]</scope>
    <source>
        <strain evidence="2 3">DMS06669</strain>
    </source>
</reference>
<accession>A0A505MP56</accession>
<dbReference type="InterPro" id="IPR010839">
    <property type="entry name" value="AtuA_N"/>
</dbReference>
<evidence type="ECO:0000259" key="1">
    <source>
        <dbReference type="Pfam" id="PF07287"/>
    </source>
</evidence>
<dbReference type="PANTHER" id="PTHR47472:SF1">
    <property type="entry name" value="DUF1446-DOMAIN-CONTAINING PROTEIN"/>
    <property type="match status" value="1"/>
</dbReference>
<sequence length="450" mass="48691">MNTLNKIRIGSGAGYAGDRIEPAIELAEKGNLDYLVFECLAERTIALANQAKLKNPNDGYDVLLEKRFRSVLPFIQDKEGKTRFKIISNMGAANPVAAIQKVREILTELKVPDIKVAAVIGDDVLTELTDQSLILDNGLSAEQLSSQIVSANAYLGVDGILEALGQDADIIITGRVADPSLFLAPLIHEFHWSNTDWDKLGKGTLIGHLLECAGQVTGGYFADPGVKDVPNLDRLGFPIAEVDSQGQAVITKVEGSGGLVSEATCKEQLLYEIHQPNAYKTPDVTADFSNVYFEQIGPDQVAVYGGTGYEKPQNLKVTVGFSDGFIGEGQISYGGPNAKARTKLARDIVLSRLKQTDVKFDEIRADMIGVDSLFGDYSNQEAQNPWEVRLRVAARCQQKHDAIAVANEVESLYTNGPYGGGGAVKSVKEVLAVTSTFLSRDRVQVQVIMG</sequence>
<dbReference type="RefSeq" id="WP_031965085.1">
    <property type="nucleotide sequence ID" value="NZ_CP059300.1"/>
</dbReference>
<organism evidence="2 3">
    <name type="scientific">Acinetobacter baumannii</name>
    <dbReference type="NCBI Taxonomy" id="470"/>
    <lineage>
        <taxon>Bacteria</taxon>
        <taxon>Pseudomonadati</taxon>
        <taxon>Pseudomonadota</taxon>
        <taxon>Gammaproteobacteria</taxon>
        <taxon>Moraxellales</taxon>
        <taxon>Moraxellaceae</taxon>
        <taxon>Acinetobacter</taxon>
        <taxon>Acinetobacter calcoaceticus/baumannii complex</taxon>
    </lineage>
</organism>
<evidence type="ECO:0000313" key="3">
    <source>
        <dbReference type="Proteomes" id="UP000480763"/>
    </source>
</evidence>
<dbReference type="EMBL" id="WWCH01000001">
    <property type="protein sequence ID" value="MYM79394.1"/>
    <property type="molecule type" value="Genomic_DNA"/>
</dbReference>
<gene>
    <name evidence="2" type="ORF">GSE42_15830</name>
</gene>
<name>A0A505MP56_ACIBA</name>
<dbReference type="AlphaFoldDB" id="A0A505MP56"/>
<dbReference type="Proteomes" id="UP000480763">
    <property type="component" value="Unassembled WGS sequence"/>
</dbReference>
<dbReference type="PANTHER" id="PTHR47472">
    <property type="entry name" value="PROPIONYL-COA CARBOXYLASE"/>
    <property type="match status" value="1"/>
</dbReference>
<comment type="caution">
    <text evidence="2">The sequence shown here is derived from an EMBL/GenBank/DDBJ whole genome shotgun (WGS) entry which is preliminary data.</text>
</comment>